<evidence type="ECO:0000256" key="5">
    <source>
        <dbReference type="ARBA" id="ARBA00022547"/>
    </source>
</evidence>
<gene>
    <name evidence="14" type="primary">ATP8</name>
</gene>
<comment type="subcellular location">
    <subcellularLocation>
        <location evidence="1 12">Mitochondrion membrane</location>
        <topology evidence="1 12">Single-pass membrane protein</topology>
    </subcellularLocation>
</comment>
<dbReference type="GO" id="GO:0015986">
    <property type="term" value="P:proton motive force-driven ATP synthesis"/>
    <property type="evidence" value="ECO:0007669"/>
    <property type="project" value="InterPro"/>
</dbReference>
<comment type="subunit">
    <text evidence="3">F-type ATPases have 2 components, CF(1) - the catalytic core - and CF(0) - the membrane proton channel.</text>
</comment>
<keyword evidence="10 12" id="KW-0496">Mitochondrion</keyword>
<evidence type="ECO:0000256" key="11">
    <source>
        <dbReference type="ARBA" id="ARBA00023136"/>
    </source>
</evidence>
<evidence type="ECO:0000256" key="13">
    <source>
        <dbReference type="SAM" id="Phobius"/>
    </source>
</evidence>
<comment type="similarity">
    <text evidence="2 12">Belongs to the ATPase protein 8 family.</text>
</comment>
<evidence type="ECO:0000313" key="14">
    <source>
        <dbReference type="EMBL" id="AFQ62178.1"/>
    </source>
</evidence>
<reference evidence="14" key="1">
    <citation type="submission" date="2012-07" db="EMBL/GenBank/DDBJ databases">
        <title>Mitogenomics of the Coleoptera under dense taxon sampling.</title>
        <authorList>
            <person name="Timmermans M.J.T.N."/>
            <person name="Lim J."/>
            <person name="Dodsworth S."/>
            <person name="Haran J."/>
            <person name="Ahrens D."/>
            <person name="Bocak L."/>
            <person name="London A."/>
            <person name="Xia W."/>
            <person name="Culverwell L."/>
            <person name="Vogler A.P."/>
        </authorList>
    </citation>
    <scope>NUCLEOTIDE SEQUENCE</scope>
</reference>
<geneLocation type="mitochondrion" evidence="14"/>
<dbReference type="GO" id="GO:0015078">
    <property type="term" value="F:proton transmembrane transporter activity"/>
    <property type="evidence" value="ECO:0007669"/>
    <property type="project" value="InterPro"/>
</dbReference>
<accession>S4SVA6</accession>
<evidence type="ECO:0000256" key="8">
    <source>
        <dbReference type="ARBA" id="ARBA00022989"/>
    </source>
</evidence>
<dbReference type="GO" id="GO:0031966">
    <property type="term" value="C:mitochondrial membrane"/>
    <property type="evidence" value="ECO:0007669"/>
    <property type="project" value="UniProtKB-SubCell"/>
</dbReference>
<keyword evidence="6 12" id="KW-0812">Transmembrane</keyword>
<dbReference type="Pfam" id="PF00895">
    <property type="entry name" value="ATP-synt_8"/>
    <property type="match status" value="1"/>
</dbReference>
<keyword evidence="8 13" id="KW-1133">Transmembrane helix</keyword>
<feature type="transmembrane region" description="Helical" evidence="13">
    <location>
        <begin position="6"/>
        <end position="23"/>
    </location>
</feature>
<evidence type="ECO:0000256" key="10">
    <source>
        <dbReference type="ARBA" id="ARBA00023128"/>
    </source>
</evidence>
<dbReference type="AlphaFoldDB" id="S4SVA6"/>
<keyword evidence="5 12" id="KW-0138">CF(0)</keyword>
<organism evidence="14">
    <name type="scientific">Cheironitis sp. MJTNT-2012</name>
    <dbReference type="NCBI Taxonomy" id="2558026"/>
    <lineage>
        <taxon>Eukaryota</taxon>
        <taxon>Metazoa</taxon>
        <taxon>Ecdysozoa</taxon>
        <taxon>Arthropoda</taxon>
        <taxon>Hexapoda</taxon>
        <taxon>Insecta</taxon>
        <taxon>Pterygota</taxon>
        <taxon>Neoptera</taxon>
        <taxon>Endopterygota</taxon>
        <taxon>Coleoptera</taxon>
        <taxon>Polyphaga</taxon>
        <taxon>Scarabaeiformia</taxon>
        <taxon>Scarabaeidae</taxon>
        <taxon>Scarabaeinae</taxon>
        <taxon>Scarabaeinae incertae sedis</taxon>
        <taxon>Cheironitis</taxon>
    </lineage>
</organism>
<evidence type="ECO:0000256" key="9">
    <source>
        <dbReference type="ARBA" id="ARBA00023065"/>
    </source>
</evidence>
<keyword evidence="9 12" id="KW-0406">Ion transport</keyword>
<dbReference type="EMBL" id="JX313668">
    <property type="protein sequence ID" value="AFQ62178.1"/>
    <property type="molecule type" value="Genomic_DNA"/>
</dbReference>
<protein>
    <recommendedName>
        <fullName evidence="12">ATP synthase complex subunit 8</fullName>
    </recommendedName>
</protein>
<name>S4SVA6_9SCAR</name>
<keyword evidence="4 12" id="KW-0813">Transport</keyword>
<proteinExistence type="inferred from homology"/>
<dbReference type="GO" id="GO:0045259">
    <property type="term" value="C:proton-transporting ATP synthase complex"/>
    <property type="evidence" value="ECO:0007669"/>
    <property type="project" value="UniProtKB-KW"/>
</dbReference>
<sequence length="51" mass="6142">MPQMAPLSWLMLMLTFVLIMMIFNSTNFFNSNYNPQISSFFKKTSLTNWKW</sequence>
<evidence type="ECO:0000256" key="6">
    <source>
        <dbReference type="ARBA" id="ARBA00022692"/>
    </source>
</evidence>
<evidence type="ECO:0000256" key="12">
    <source>
        <dbReference type="RuleBase" id="RU003661"/>
    </source>
</evidence>
<evidence type="ECO:0000256" key="2">
    <source>
        <dbReference type="ARBA" id="ARBA00008892"/>
    </source>
</evidence>
<keyword evidence="7 12" id="KW-0375">Hydrogen ion transport</keyword>
<evidence type="ECO:0000256" key="3">
    <source>
        <dbReference type="ARBA" id="ARBA00011291"/>
    </source>
</evidence>
<keyword evidence="11 13" id="KW-0472">Membrane</keyword>
<evidence type="ECO:0000256" key="1">
    <source>
        <dbReference type="ARBA" id="ARBA00004304"/>
    </source>
</evidence>
<dbReference type="InterPro" id="IPR001421">
    <property type="entry name" value="ATP8_metazoa"/>
</dbReference>
<evidence type="ECO:0000256" key="7">
    <source>
        <dbReference type="ARBA" id="ARBA00022781"/>
    </source>
</evidence>
<evidence type="ECO:0000256" key="4">
    <source>
        <dbReference type="ARBA" id="ARBA00022448"/>
    </source>
</evidence>